<dbReference type="Proteomes" id="UP000272942">
    <property type="component" value="Unassembled WGS sequence"/>
</dbReference>
<sequence length="143" mass="16077">MSRVSAEELLAIFKTLDTDGSNVVSRRELENGLSAAGVKLANIERLMEELDLNKDGNITFNEYKLALGLTQEPLSEWKQLFFSLDQDRTGTITREELKAMFREMDTGISASVIDEWIDEHDVNGDGQLSYNEFLGFVAEQSGH</sequence>
<evidence type="ECO:0000313" key="6">
    <source>
        <dbReference type="WBParaSite" id="ECPE_0000201601-mRNA-1"/>
    </source>
</evidence>
<name>A0A183A4Y1_9TREM</name>
<dbReference type="SUPFAM" id="SSF47473">
    <property type="entry name" value="EF-hand"/>
    <property type="match status" value="1"/>
</dbReference>
<dbReference type="SMART" id="SM00054">
    <property type="entry name" value="EFh"/>
    <property type="match status" value="4"/>
</dbReference>
<feature type="domain" description="EF-hand" evidence="3">
    <location>
        <begin position="72"/>
        <end position="107"/>
    </location>
</feature>
<dbReference type="PROSITE" id="PS50222">
    <property type="entry name" value="EF_HAND_2"/>
    <property type="match status" value="3"/>
</dbReference>
<protein>
    <submittedName>
        <fullName evidence="6">Calmodulin</fullName>
    </submittedName>
</protein>
<dbReference type="InterPro" id="IPR002048">
    <property type="entry name" value="EF_hand_dom"/>
</dbReference>
<keyword evidence="1" id="KW-0677">Repeat</keyword>
<dbReference type="OrthoDB" id="26525at2759"/>
<dbReference type="Gene3D" id="1.10.238.10">
    <property type="entry name" value="EF-hand"/>
    <property type="match status" value="2"/>
</dbReference>
<accession>A0A183A4Y1</accession>
<dbReference type="WBParaSite" id="ECPE_0000201601-mRNA-1">
    <property type="protein sequence ID" value="ECPE_0000201601-mRNA-1"/>
    <property type="gene ID" value="ECPE_0000201601"/>
</dbReference>
<dbReference type="InterPro" id="IPR050145">
    <property type="entry name" value="Centrin_CML-like"/>
</dbReference>
<evidence type="ECO:0000256" key="1">
    <source>
        <dbReference type="ARBA" id="ARBA00022737"/>
    </source>
</evidence>
<keyword evidence="2" id="KW-0106">Calcium</keyword>
<evidence type="ECO:0000313" key="5">
    <source>
        <dbReference type="Proteomes" id="UP000272942"/>
    </source>
</evidence>
<proteinExistence type="predicted"/>
<dbReference type="Pfam" id="PF13499">
    <property type="entry name" value="EF-hand_7"/>
    <property type="match status" value="2"/>
</dbReference>
<dbReference type="GO" id="GO:0005509">
    <property type="term" value="F:calcium ion binding"/>
    <property type="evidence" value="ECO:0007669"/>
    <property type="project" value="InterPro"/>
</dbReference>
<reference evidence="6" key="1">
    <citation type="submission" date="2016-06" db="UniProtKB">
        <authorList>
            <consortium name="WormBaseParasite"/>
        </authorList>
    </citation>
    <scope>IDENTIFICATION</scope>
</reference>
<evidence type="ECO:0000313" key="4">
    <source>
        <dbReference type="EMBL" id="VDP65158.1"/>
    </source>
</evidence>
<dbReference type="PANTHER" id="PTHR23050">
    <property type="entry name" value="CALCIUM BINDING PROTEIN"/>
    <property type="match status" value="1"/>
</dbReference>
<feature type="domain" description="EF-hand" evidence="3">
    <location>
        <begin position="108"/>
        <end position="143"/>
    </location>
</feature>
<keyword evidence="5" id="KW-1185">Reference proteome</keyword>
<evidence type="ECO:0000259" key="3">
    <source>
        <dbReference type="PROSITE" id="PS50222"/>
    </source>
</evidence>
<feature type="domain" description="EF-hand" evidence="3">
    <location>
        <begin position="4"/>
        <end position="39"/>
    </location>
</feature>
<dbReference type="PROSITE" id="PS00018">
    <property type="entry name" value="EF_HAND_1"/>
    <property type="match status" value="3"/>
</dbReference>
<dbReference type="AlphaFoldDB" id="A0A183A4Y1"/>
<organism evidence="6">
    <name type="scientific">Echinostoma caproni</name>
    <dbReference type="NCBI Taxonomy" id="27848"/>
    <lineage>
        <taxon>Eukaryota</taxon>
        <taxon>Metazoa</taxon>
        <taxon>Spiralia</taxon>
        <taxon>Lophotrochozoa</taxon>
        <taxon>Platyhelminthes</taxon>
        <taxon>Trematoda</taxon>
        <taxon>Digenea</taxon>
        <taxon>Plagiorchiida</taxon>
        <taxon>Echinostomata</taxon>
        <taxon>Echinostomatoidea</taxon>
        <taxon>Echinostomatidae</taxon>
        <taxon>Echinostoma</taxon>
    </lineage>
</organism>
<dbReference type="EMBL" id="UZAN01039377">
    <property type="protein sequence ID" value="VDP65158.1"/>
    <property type="molecule type" value="Genomic_DNA"/>
</dbReference>
<dbReference type="InterPro" id="IPR018247">
    <property type="entry name" value="EF_Hand_1_Ca_BS"/>
</dbReference>
<reference evidence="4 5" key="2">
    <citation type="submission" date="2018-11" db="EMBL/GenBank/DDBJ databases">
        <authorList>
            <consortium name="Pathogen Informatics"/>
        </authorList>
    </citation>
    <scope>NUCLEOTIDE SEQUENCE [LARGE SCALE GENOMIC DNA]</scope>
    <source>
        <strain evidence="4 5">Egypt</strain>
    </source>
</reference>
<evidence type="ECO:0000256" key="2">
    <source>
        <dbReference type="ARBA" id="ARBA00022837"/>
    </source>
</evidence>
<dbReference type="InterPro" id="IPR011992">
    <property type="entry name" value="EF-hand-dom_pair"/>
</dbReference>
<gene>
    <name evidence="4" type="ORF">ECPE_LOCUS2016</name>
</gene>